<dbReference type="CTD" id="25854"/>
<name>G3VX63_SARHA</name>
<feature type="region of interest" description="Disordered" evidence="2">
    <location>
        <begin position="334"/>
        <end position="374"/>
    </location>
</feature>
<feature type="compositionally biased region" description="Pro residues" evidence="2">
    <location>
        <begin position="267"/>
        <end position="280"/>
    </location>
</feature>
<keyword evidence="5" id="KW-1185">Reference proteome</keyword>
<gene>
    <name evidence="4" type="primary">FAM149A</name>
</gene>
<dbReference type="FunCoup" id="G3VX63">
    <property type="interactions" value="13"/>
</dbReference>
<feature type="compositionally biased region" description="Low complexity" evidence="2">
    <location>
        <begin position="138"/>
        <end position="165"/>
    </location>
</feature>
<feature type="region of interest" description="Disordered" evidence="2">
    <location>
        <begin position="685"/>
        <end position="739"/>
    </location>
</feature>
<evidence type="ECO:0000313" key="4">
    <source>
        <dbReference type="Ensembl" id="ENSSHAP00000007768.2"/>
    </source>
</evidence>
<dbReference type="GeneID" id="100917969"/>
<feature type="compositionally biased region" description="Acidic residues" evidence="2">
    <location>
        <begin position="386"/>
        <end position="401"/>
    </location>
</feature>
<dbReference type="PANTHER" id="PTHR31997">
    <property type="entry name" value="AGAP003710-PA"/>
    <property type="match status" value="1"/>
</dbReference>
<dbReference type="InterPro" id="IPR039630">
    <property type="entry name" value="FAM149"/>
</dbReference>
<feature type="region of interest" description="Disordered" evidence="2">
    <location>
        <begin position="812"/>
        <end position="844"/>
    </location>
</feature>
<dbReference type="HOGENOM" id="CLU_018180_0_0_1"/>
<proteinExistence type="inferred from homology"/>
<dbReference type="RefSeq" id="XP_012407521.2">
    <property type="nucleotide sequence ID" value="XM_012552067.3"/>
</dbReference>
<dbReference type="InParanoid" id="G3VX63"/>
<feature type="region of interest" description="Disordered" evidence="2">
    <location>
        <begin position="294"/>
        <end position="321"/>
    </location>
</feature>
<feature type="region of interest" description="Disordered" evidence="2">
    <location>
        <begin position="118"/>
        <end position="206"/>
    </location>
</feature>
<feature type="compositionally biased region" description="Low complexity" evidence="2">
    <location>
        <begin position="172"/>
        <end position="206"/>
    </location>
</feature>
<dbReference type="InterPro" id="IPR022194">
    <property type="entry name" value="DUF3719"/>
</dbReference>
<dbReference type="OrthoDB" id="9451201at2759"/>
<comment type="similarity">
    <text evidence="1">Belongs to the FAM149 family.</text>
</comment>
<reference evidence="4" key="2">
    <citation type="submission" date="2025-08" db="UniProtKB">
        <authorList>
            <consortium name="Ensembl"/>
        </authorList>
    </citation>
    <scope>IDENTIFICATION</scope>
</reference>
<feature type="compositionally biased region" description="Polar residues" evidence="2">
    <location>
        <begin position="829"/>
        <end position="842"/>
    </location>
</feature>
<feature type="compositionally biased region" description="Polar residues" evidence="2">
    <location>
        <begin position="876"/>
        <end position="889"/>
    </location>
</feature>
<organism evidence="4 5">
    <name type="scientific">Sarcophilus harrisii</name>
    <name type="common">Tasmanian devil</name>
    <name type="synonym">Sarcophilus laniarius</name>
    <dbReference type="NCBI Taxonomy" id="9305"/>
    <lineage>
        <taxon>Eukaryota</taxon>
        <taxon>Metazoa</taxon>
        <taxon>Chordata</taxon>
        <taxon>Craniata</taxon>
        <taxon>Vertebrata</taxon>
        <taxon>Euteleostomi</taxon>
        <taxon>Mammalia</taxon>
        <taxon>Metatheria</taxon>
        <taxon>Dasyuromorphia</taxon>
        <taxon>Dasyuridae</taxon>
        <taxon>Sarcophilus</taxon>
    </lineage>
</organism>
<dbReference type="Pfam" id="PF12516">
    <property type="entry name" value="DUF3719"/>
    <property type="match status" value="1"/>
</dbReference>
<feature type="region of interest" description="Disordered" evidence="2">
    <location>
        <begin position="74"/>
        <end position="95"/>
    </location>
</feature>
<dbReference type="Ensembl" id="ENSSHAT00000007831.2">
    <property type="protein sequence ID" value="ENSSHAP00000007768.2"/>
    <property type="gene ID" value="ENSSHAG00000006744.2"/>
</dbReference>
<feature type="region of interest" description="Disordered" evidence="2">
    <location>
        <begin position="261"/>
        <end position="280"/>
    </location>
</feature>
<reference evidence="4" key="3">
    <citation type="submission" date="2025-09" db="UniProtKB">
        <authorList>
            <consortium name="Ensembl"/>
        </authorList>
    </citation>
    <scope>IDENTIFICATION</scope>
</reference>
<dbReference type="Proteomes" id="UP000007648">
    <property type="component" value="Unassembled WGS sequence"/>
</dbReference>
<sequence length="991" mass="107473">MKIAVLDLGSLFAKIFKASAQPQAVASPAASASTCSASAVAATGQSGSSVSSAGSTASTGLGAAQTVTLFPTVAPRSPTAPRIPSVPLPSPKTLHPLLTASYPKVSSVRKVTEIVGAPYSLPSSPRTDRFEPLPLPHPLSQSQTLLSSPSQLSSQPQSQPQLQPLSQPPSQPHLQLLSHDQPQALPQFPSQSHLQPLPQSQPQPQFQPLTQSHLHLLSRSLPLPLPQPQHEFLPLPQSQLQPLSQSQSAAQFQLLSHTQSQLQLASQPPPQFLPQLQPQPLPLPLLHSAVQTLTRRGSGGGGSYSNSSGSNSPALSLPVALWRPPPGSGGIGVVLQPITGTGGSNSGLSASPARSPRQPGPGERESSGWIVSGPGPKPLFFTLPDIGEEWGTDSESEDDGSNETKGLTEGPGEQHLTVKSKDLLPKHFTKNVQEAIHNYKCESVSPLLSSGNTTPTDLNNSWSGIQSVTTERSASTERSSVSSWTDDEFDKATTKKVEQLFREVDEMLFEGKISPHCQNLQAECEEWTKRSLHLRVLGKQLMLPTDEGFQHFPSNTASSVHTKSSLYFCESNNNLKELCISGSKLVPEDFTRISSVVSDVTASFLEEEIYDMDGEIEEYFAFDKKELDNESVEPKNAMVGQQRNKHGIPPISPEDCIKDAAAAEAFDHAWRNVVGMLEDLVRKTWETSPQGGSKQRENLKTTGNKLAKLPSSRIPPNPSSVPPSRGSETHSMSLGSHLGPFQSHRLSSSFYNDLNGVMTIQAKPLQQRHTHSGDRTLHDQEDRLMVIGSSVLSSTRQRLGQISDHSVLSSSRALSISARKTPAHRRLPSLSSDLHQSKTSNVHSDKVLKGTKLQISSDCLSSPSVQVPRNRLPPISSESGEQNVATPGSRQAFHRGRYPQNRVLSAVPGNIERPPLRERTVISEQFSRPNTTHTFRSDTPHKRSLTPMEFVNHTWTGQGFLTGSQHLSKSYQRNTSTSRRRFPVASYSNFG</sequence>
<evidence type="ECO:0000256" key="2">
    <source>
        <dbReference type="SAM" id="MobiDB-lite"/>
    </source>
</evidence>
<feature type="domain" description="DUF3719" evidence="3">
    <location>
        <begin position="507"/>
        <end position="571"/>
    </location>
</feature>
<evidence type="ECO:0000256" key="1">
    <source>
        <dbReference type="ARBA" id="ARBA00008309"/>
    </source>
</evidence>
<accession>G3VX63</accession>
<dbReference type="AlphaFoldDB" id="G3VX63"/>
<dbReference type="GeneTree" id="ENSGT00530000063727"/>
<feature type="region of interest" description="Disordered" evidence="2">
    <location>
        <begin position="859"/>
        <end position="892"/>
    </location>
</feature>
<protein>
    <submittedName>
        <fullName evidence="4">Family with sequence similarity 149 member A</fullName>
    </submittedName>
</protein>
<reference evidence="4 5" key="1">
    <citation type="journal article" date="2011" name="Proc. Natl. Acad. Sci. U.S.A.">
        <title>Genetic diversity and population structure of the endangered marsupial Sarcophilus harrisii (Tasmanian devil).</title>
        <authorList>
            <person name="Miller W."/>
            <person name="Hayes V.M."/>
            <person name="Ratan A."/>
            <person name="Petersen D.C."/>
            <person name="Wittekindt N.E."/>
            <person name="Miller J."/>
            <person name="Walenz B."/>
            <person name="Knight J."/>
            <person name="Qi J."/>
            <person name="Zhao F."/>
            <person name="Wang Q."/>
            <person name="Bedoya-Reina O.C."/>
            <person name="Katiyar N."/>
            <person name="Tomsho L.P."/>
            <person name="Kasson L.M."/>
            <person name="Hardie R.A."/>
            <person name="Woodbridge P."/>
            <person name="Tindall E.A."/>
            <person name="Bertelsen M.F."/>
            <person name="Dixon D."/>
            <person name="Pyecroft S."/>
            <person name="Helgen K.M."/>
            <person name="Lesk A.M."/>
            <person name="Pringle T.H."/>
            <person name="Patterson N."/>
            <person name="Zhang Y."/>
            <person name="Kreiss A."/>
            <person name="Woods G.M."/>
            <person name="Jones M.E."/>
            <person name="Schuster S.C."/>
        </authorList>
    </citation>
    <scope>NUCLEOTIDE SEQUENCE [LARGE SCALE GENOMIC DNA]</scope>
</reference>
<dbReference type="KEGG" id="shr:100917969"/>
<evidence type="ECO:0000259" key="3">
    <source>
        <dbReference type="Pfam" id="PF12516"/>
    </source>
</evidence>
<dbReference type="PANTHER" id="PTHR31997:SF2">
    <property type="entry name" value="PROTEIN FAM149A"/>
    <property type="match status" value="1"/>
</dbReference>
<evidence type="ECO:0000313" key="5">
    <source>
        <dbReference type="Proteomes" id="UP000007648"/>
    </source>
</evidence>
<feature type="region of interest" description="Disordered" evidence="2">
    <location>
        <begin position="386"/>
        <end position="415"/>
    </location>
</feature>